<gene>
    <name evidence="2" type="ORF">NKR19_g9494</name>
</gene>
<evidence type="ECO:0000256" key="1">
    <source>
        <dbReference type="SAM" id="MobiDB-lite"/>
    </source>
</evidence>
<evidence type="ECO:0000313" key="2">
    <source>
        <dbReference type="EMBL" id="KAJ9131700.1"/>
    </source>
</evidence>
<sequence length="137" mass="14630">MDTLDTMDTMDTMNTTDTMNTMNTMNTMDTMNTMNTVDTMDTEGQAAGALEKPRTAVIGGGSDTAIDNPGASEDLDINNLSAQRAEAHAIGDWDAILASPQGAERGGEALLLAMHSVPNKFQRTSKLMGEFRELLGV</sequence>
<comment type="caution">
    <text evidence="2">The sequence shown here is derived from an EMBL/GenBank/DDBJ whole genome shotgun (WGS) entry which is preliminary data.</text>
</comment>
<dbReference type="Proteomes" id="UP001174691">
    <property type="component" value="Unassembled WGS sequence"/>
</dbReference>
<organism evidence="2 3">
    <name type="scientific">Coniochaeta hoffmannii</name>
    <dbReference type="NCBI Taxonomy" id="91930"/>
    <lineage>
        <taxon>Eukaryota</taxon>
        <taxon>Fungi</taxon>
        <taxon>Dikarya</taxon>
        <taxon>Ascomycota</taxon>
        <taxon>Pezizomycotina</taxon>
        <taxon>Sordariomycetes</taxon>
        <taxon>Sordariomycetidae</taxon>
        <taxon>Coniochaetales</taxon>
        <taxon>Coniochaetaceae</taxon>
        <taxon>Coniochaeta</taxon>
    </lineage>
</organism>
<evidence type="ECO:0000313" key="3">
    <source>
        <dbReference type="Proteomes" id="UP001174691"/>
    </source>
</evidence>
<proteinExistence type="predicted"/>
<protein>
    <submittedName>
        <fullName evidence="2">Uncharacterized protein</fullName>
    </submittedName>
</protein>
<reference evidence="2" key="1">
    <citation type="submission" date="2022-07" db="EMBL/GenBank/DDBJ databases">
        <title>Fungi with potential for degradation of polypropylene.</title>
        <authorList>
            <person name="Gostincar C."/>
        </authorList>
    </citation>
    <scope>NUCLEOTIDE SEQUENCE</scope>
    <source>
        <strain evidence="2">EXF-13287</strain>
    </source>
</reference>
<feature type="region of interest" description="Disordered" evidence="1">
    <location>
        <begin position="1"/>
        <end position="25"/>
    </location>
</feature>
<dbReference type="EMBL" id="JANBVN010000232">
    <property type="protein sequence ID" value="KAJ9131700.1"/>
    <property type="molecule type" value="Genomic_DNA"/>
</dbReference>
<keyword evidence="3" id="KW-1185">Reference proteome</keyword>
<dbReference type="AlphaFoldDB" id="A0AA38VBC5"/>
<accession>A0AA38VBC5</accession>
<name>A0AA38VBC5_9PEZI</name>